<comment type="caution">
    <text evidence="1">The sequence shown here is derived from an EMBL/GenBank/DDBJ whole genome shotgun (WGS) entry which is preliminary data.</text>
</comment>
<protein>
    <submittedName>
        <fullName evidence="1">Uncharacterized protein</fullName>
    </submittedName>
</protein>
<keyword evidence="2" id="KW-1185">Reference proteome</keyword>
<accession>A0A4R2NR86</accession>
<dbReference type="Proteomes" id="UP000294564">
    <property type="component" value="Unassembled WGS sequence"/>
</dbReference>
<gene>
    <name evidence="1" type="ORF">EV195_106168</name>
</gene>
<reference evidence="1 2" key="1">
    <citation type="submission" date="2019-03" db="EMBL/GenBank/DDBJ databases">
        <title>Genomic Encyclopedia of Type Strains, Phase IV (KMG-IV): sequencing the most valuable type-strain genomes for metagenomic binning, comparative biology and taxonomic classification.</title>
        <authorList>
            <person name="Goeker M."/>
        </authorList>
    </citation>
    <scope>NUCLEOTIDE SEQUENCE [LARGE SCALE GENOMIC DNA]</scope>
    <source>
        <strain evidence="1 2">DSM 14836</strain>
    </source>
</reference>
<proteinExistence type="predicted"/>
<dbReference type="AlphaFoldDB" id="A0A4R2NR86"/>
<organism evidence="1 2">
    <name type="scientific">Tenacibaculum skagerrakense</name>
    <dbReference type="NCBI Taxonomy" id="186571"/>
    <lineage>
        <taxon>Bacteria</taxon>
        <taxon>Pseudomonadati</taxon>
        <taxon>Bacteroidota</taxon>
        <taxon>Flavobacteriia</taxon>
        <taxon>Flavobacteriales</taxon>
        <taxon>Flavobacteriaceae</taxon>
        <taxon>Tenacibaculum</taxon>
    </lineage>
</organism>
<dbReference type="RefSeq" id="WP_165915724.1">
    <property type="nucleotide sequence ID" value="NZ_SLXM01000006.1"/>
</dbReference>
<name>A0A4R2NR86_9FLAO</name>
<dbReference type="EMBL" id="SLXM01000006">
    <property type="protein sequence ID" value="TCP24360.1"/>
    <property type="molecule type" value="Genomic_DNA"/>
</dbReference>
<evidence type="ECO:0000313" key="1">
    <source>
        <dbReference type="EMBL" id="TCP24360.1"/>
    </source>
</evidence>
<sequence>MKKTKVKFLGKENDNFKIKFPYLKVPVFVNEYYYNKMRSSGDYIFTNL</sequence>
<evidence type="ECO:0000313" key="2">
    <source>
        <dbReference type="Proteomes" id="UP000294564"/>
    </source>
</evidence>